<gene>
    <name evidence="2" type="ORF">PoMZ_13531</name>
</gene>
<reference evidence="2 3" key="1">
    <citation type="journal article" date="2019" name="Mol. Biol. Evol.">
        <title>Blast fungal genomes show frequent chromosomal changes, gene gains and losses, and effector gene turnover.</title>
        <authorList>
            <person name="Gomez Luciano L.B."/>
            <person name="Jason Tsai I."/>
            <person name="Chuma I."/>
            <person name="Tosa Y."/>
            <person name="Chen Y.H."/>
            <person name="Li J.Y."/>
            <person name="Li M.Y."/>
            <person name="Jade Lu M.Y."/>
            <person name="Nakayashiki H."/>
            <person name="Li W.H."/>
        </authorList>
    </citation>
    <scope>NUCLEOTIDE SEQUENCE [LARGE SCALE GENOMIC DNA]</scope>
    <source>
        <strain evidence="2">MZ5-1-6</strain>
    </source>
</reference>
<sequence>MGEPNTIRGKTHHDDVEVVRGIERPHLNAGREVVLVAHSYGGLVATDPRLLSCFSPWPLPAVLAEGQTGGALEQRYVGGPASTASPTVRDADATAIRQRSPKKNKAKEPLIKANKGQSQANQDKITAQLDAENNPQPPARAGRVLGGLRS</sequence>
<evidence type="ECO:0000313" key="3">
    <source>
        <dbReference type="Proteomes" id="UP000294847"/>
    </source>
</evidence>
<accession>A0A4P7NVP4</accession>
<feature type="region of interest" description="Disordered" evidence="1">
    <location>
        <begin position="74"/>
        <end position="150"/>
    </location>
</feature>
<evidence type="ECO:0000313" key="2">
    <source>
        <dbReference type="EMBL" id="QBZ66549.1"/>
    </source>
</evidence>
<evidence type="ECO:0008006" key="4">
    <source>
        <dbReference type="Google" id="ProtNLM"/>
    </source>
</evidence>
<dbReference type="Proteomes" id="UP000294847">
    <property type="component" value="Chromosome 7"/>
</dbReference>
<protein>
    <recommendedName>
        <fullName evidence="4">AB hydrolase-1 domain-containing protein</fullName>
    </recommendedName>
</protein>
<dbReference type="AlphaFoldDB" id="A0A4P7NVP4"/>
<organism evidence="2 3">
    <name type="scientific">Pyricularia oryzae</name>
    <name type="common">Rice blast fungus</name>
    <name type="synonym">Magnaporthe oryzae</name>
    <dbReference type="NCBI Taxonomy" id="318829"/>
    <lineage>
        <taxon>Eukaryota</taxon>
        <taxon>Fungi</taxon>
        <taxon>Dikarya</taxon>
        <taxon>Ascomycota</taxon>
        <taxon>Pezizomycotina</taxon>
        <taxon>Sordariomycetes</taxon>
        <taxon>Sordariomycetidae</taxon>
        <taxon>Magnaporthales</taxon>
        <taxon>Pyriculariaceae</taxon>
        <taxon>Pyricularia</taxon>
    </lineage>
</organism>
<evidence type="ECO:0000256" key="1">
    <source>
        <dbReference type="SAM" id="MobiDB-lite"/>
    </source>
</evidence>
<name>A0A4P7NVP4_PYROR</name>
<feature type="compositionally biased region" description="Polar residues" evidence="1">
    <location>
        <begin position="115"/>
        <end position="125"/>
    </location>
</feature>
<proteinExistence type="predicted"/>
<dbReference type="EMBL" id="CP034210">
    <property type="protein sequence ID" value="QBZ66549.1"/>
    <property type="molecule type" value="Genomic_DNA"/>
</dbReference>